<keyword evidence="2" id="KW-1185">Reference proteome</keyword>
<reference evidence="2" key="1">
    <citation type="journal article" date="2019" name="Int. J. Syst. Evol. Microbiol.">
        <title>The Global Catalogue of Microorganisms (GCM) 10K type strain sequencing project: providing services to taxonomists for standard genome sequencing and annotation.</title>
        <authorList>
            <consortium name="The Broad Institute Genomics Platform"/>
            <consortium name="The Broad Institute Genome Sequencing Center for Infectious Disease"/>
            <person name="Wu L."/>
            <person name="Ma J."/>
        </authorList>
    </citation>
    <scope>NUCLEOTIDE SEQUENCE [LARGE SCALE GENOMIC DNA]</scope>
    <source>
        <strain evidence="2">JCM 18298</strain>
    </source>
</reference>
<dbReference type="SUPFAM" id="SSF53850">
    <property type="entry name" value="Periplasmic binding protein-like II"/>
    <property type="match status" value="1"/>
</dbReference>
<evidence type="ECO:0000313" key="1">
    <source>
        <dbReference type="EMBL" id="GAA5052482.1"/>
    </source>
</evidence>
<proteinExistence type="predicted"/>
<protein>
    <submittedName>
        <fullName evidence="1">Uncharacterized protein</fullName>
    </submittedName>
</protein>
<accession>A0ABP9K6R0</accession>
<gene>
    <name evidence="1" type="ORF">GCM10023318_25160</name>
</gene>
<dbReference type="Proteomes" id="UP001500603">
    <property type="component" value="Unassembled WGS sequence"/>
</dbReference>
<dbReference type="Gene3D" id="3.10.105.10">
    <property type="entry name" value="Dipeptide-binding Protein, Domain 3"/>
    <property type="match status" value="1"/>
</dbReference>
<name>A0ABP9K6R0_9NOCA</name>
<sequence length="72" mass="7935">MSEPSLADARVRQGLYHAVDMHTLVATVFGPDYPSMAGAFDGTTPDFTPQDANLNYDQPRPTVCVWVDAHLR</sequence>
<dbReference type="EMBL" id="BAABJM010000002">
    <property type="protein sequence ID" value="GAA5052482.1"/>
    <property type="molecule type" value="Genomic_DNA"/>
</dbReference>
<evidence type="ECO:0000313" key="2">
    <source>
        <dbReference type="Proteomes" id="UP001500603"/>
    </source>
</evidence>
<comment type="caution">
    <text evidence="1">The sequence shown here is derived from an EMBL/GenBank/DDBJ whole genome shotgun (WGS) entry which is preliminary data.</text>
</comment>
<organism evidence="1 2">
    <name type="scientific">Nocardia callitridis</name>
    <dbReference type="NCBI Taxonomy" id="648753"/>
    <lineage>
        <taxon>Bacteria</taxon>
        <taxon>Bacillati</taxon>
        <taxon>Actinomycetota</taxon>
        <taxon>Actinomycetes</taxon>
        <taxon>Mycobacteriales</taxon>
        <taxon>Nocardiaceae</taxon>
        <taxon>Nocardia</taxon>
    </lineage>
</organism>